<keyword evidence="3" id="KW-1185">Reference proteome</keyword>
<protein>
    <submittedName>
        <fullName evidence="2">Uncharacterized protein</fullName>
    </submittedName>
</protein>
<gene>
    <name evidence="2" type="ORF">PAXINDRAFT_20997</name>
</gene>
<sequence>MSVDSSTSRRSTRITRKSAQVSEEKTRLHASLPQRDGVNGDVLEIVSESDDEEAKPPIRRSRNIRERSTDLESDSRTVEARDRRKPSNKSVPRPLQIDGENESTPRPLRRQITAQPNPATTVNPATSSNVRRLPLEIARERTVTTSSTHDSWYPNMRTGVLDDADSDTSNGSRRSRRLERRPQKPGGSHSWLFSDPSSSSD</sequence>
<evidence type="ECO:0000313" key="2">
    <source>
        <dbReference type="EMBL" id="KIJ05768.1"/>
    </source>
</evidence>
<proteinExistence type="predicted"/>
<feature type="compositionally biased region" description="Basic and acidic residues" evidence="1">
    <location>
        <begin position="133"/>
        <end position="142"/>
    </location>
</feature>
<feature type="region of interest" description="Disordered" evidence="1">
    <location>
        <begin position="1"/>
        <end position="201"/>
    </location>
</feature>
<feature type="compositionally biased region" description="Low complexity" evidence="1">
    <location>
        <begin position="188"/>
        <end position="201"/>
    </location>
</feature>
<dbReference type="HOGENOM" id="CLU_1360810_0_0_1"/>
<accession>A0A0C9T2N9</accession>
<feature type="compositionally biased region" description="Basic and acidic residues" evidence="1">
    <location>
        <begin position="63"/>
        <end position="82"/>
    </location>
</feature>
<dbReference type="EMBL" id="KN820730">
    <property type="protein sequence ID" value="KIJ05768.1"/>
    <property type="molecule type" value="Genomic_DNA"/>
</dbReference>
<feature type="compositionally biased region" description="Polar residues" evidence="1">
    <location>
        <begin position="112"/>
        <end position="130"/>
    </location>
</feature>
<evidence type="ECO:0000256" key="1">
    <source>
        <dbReference type="SAM" id="MobiDB-lite"/>
    </source>
</evidence>
<reference evidence="2 3" key="1">
    <citation type="submission" date="2014-06" db="EMBL/GenBank/DDBJ databases">
        <authorList>
            <consortium name="DOE Joint Genome Institute"/>
            <person name="Kuo A."/>
            <person name="Kohler A."/>
            <person name="Nagy L.G."/>
            <person name="Floudas D."/>
            <person name="Copeland A."/>
            <person name="Barry K.W."/>
            <person name="Cichocki N."/>
            <person name="Veneault-Fourrey C."/>
            <person name="LaButti K."/>
            <person name="Lindquist E.A."/>
            <person name="Lipzen A."/>
            <person name="Lundell T."/>
            <person name="Morin E."/>
            <person name="Murat C."/>
            <person name="Sun H."/>
            <person name="Tunlid A."/>
            <person name="Henrissat B."/>
            <person name="Grigoriev I.V."/>
            <person name="Hibbett D.S."/>
            <person name="Martin F."/>
            <person name="Nordberg H.P."/>
            <person name="Cantor M.N."/>
            <person name="Hua S.X."/>
        </authorList>
    </citation>
    <scope>NUCLEOTIDE SEQUENCE [LARGE SCALE GENOMIC DNA]</scope>
    <source>
        <strain evidence="2 3">ATCC 200175</strain>
    </source>
</reference>
<dbReference type="Proteomes" id="UP000053647">
    <property type="component" value="Unassembled WGS sequence"/>
</dbReference>
<reference evidence="3" key="2">
    <citation type="submission" date="2015-01" db="EMBL/GenBank/DDBJ databases">
        <title>Evolutionary Origins and Diversification of the Mycorrhizal Mutualists.</title>
        <authorList>
            <consortium name="DOE Joint Genome Institute"/>
            <consortium name="Mycorrhizal Genomics Consortium"/>
            <person name="Kohler A."/>
            <person name="Kuo A."/>
            <person name="Nagy L.G."/>
            <person name="Floudas D."/>
            <person name="Copeland A."/>
            <person name="Barry K.W."/>
            <person name="Cichocki N."/>
            <person name="Veneault-Fourrey C."/>
            <person name="LaButti K."/>
            <person name="Lindquist E.A."/>
            <person name="Lipzen A."/>
            <person name="Lundell T."/>
            <person name="Morin E."/>
            <person name="Murat C."/>
            <person name="Riley R."/>
            <person name="Ohm R."/>
            <person name="Sun H."/>
            <person name="Tunlid A."/>
            <person name="Henrissat B."/>
            <person name="Grigoriev I.V."/>
            <person name="Hibbett D.S."/>
            <person name="Martin F."/>
        </authorList>
    </citation>
    <scope>NUCLEOTIDE SEQUENCE [LARGE SCALE GENOMIC DNA]</scope>
    <source>
        <strain evidence="3">ATCC 200175</strain>
    </source>
</reference>
<name>A0A0C9T2N9_PAXIN</name>
<dbReference type="AlphaFoldDB" id="A0A0C9T2N9"/>
<organism evidence="2 3">
    <name type="scientific">Paxillus involutus ATCC 200175</name>
    <dbReference type="NCBI Taxonomy" id="664439"/>
    <lineage>
        <taxon>Eukaryota</taxon>
        <taxon>Fungi</taxon>
        <taxon>Dikarya</taxon>
        <taxon>Basidiomycota</taxon>
        <taxon>Agaricomycotina</taxon>
        <taxon>Agaricomycetes</taxon>
        <taxon>Agaricomycetidae</taxon>
        <taxon>Boletales</taxon>
        <taxon>Paxilineae</taxon>
        <taxon>Paxillaceae</taxon>
        <taxon>Paxillus</taxon>
    </lineage>
</organism>
<evidence type="ECO:0000313" key="3">
    <source>
        <dbReference type="Proteomes" id="UP000053647"/>
    </source>
</evidence>